<dbReference type="Proteomes" id="UP000276834">
    <property type="component" value="Unassembled WGS sequence"/>
</dbReference>
<accession>A0A3L8Q732</accession>
<evidence type="ECO:0000313" key="1">
    <source>
        <dbReference type="EMBL" id="RLV63105.1"/>
    </source>
</evidence>
<feature type="non-terminal residue" evidence="1">
    <location>
        <position position="93"/>
    </location>
</feature>
<protein>
    <submittedName>
        <fullName evidence="1">Uncharacterized protein</fullName>
    </submittedName>
</protein>
<reference evidence="1 2" key="1">
    <citation type="journal article" date="2018" name="Proc. R. Soc. B">
        <title>A non-coding region near Follistatin controls head colour polymorphism in the Gouldian finch.</title>
        <authorList>
            <person name="Toomey M.B."/>
            <person name="Marques C.I."/>
            <person name="Andrade P."/>
            <person name="Araujo P.M."/>
            <person name="Sabatino S."/>
            <person name="Gazda M.A."/>
            <person name="Afonso S."/>
            <person name="Lopes R.J."/>
            <person name="Corbo J.C."/>
            <person name="Carneiro M."/>
        </authorList>
    </citation>
    <scope>NUCLEOTIDE SEQUENCE [LARGE SCALE GENOMIC DNA]</scope>
    <source>
        <strain evidence="1">Red01</strain>
        <tissue evidence="1">Muscle</tissue>
    </source>
</reference>
<evidence type="ECO:0000313" key="2">
    <source>
        <dbReference type="Proteomes" id="UP000276834"/>
    </source>
</evidence>
<feature type="non-terminal residue" evidence="1">
    <location>
        <position position="1"/>
    </location>
</feature>
<dbReference type="AlphaFoldDB" id="A0A3L8Q732"/>
<dbReference type="OrthoDB" id="361283at2759"/>
<dbReference type="InterPro" id="IPR045197">
    <property type="entry name" value="NUP210-like"/>
</dbReference>
<dbReference type="PANTHER" id="PTHR23019:SF2">
    <property type="entry name" value="NUCLEAR PORE MEMBRANE GLYCOPROTEIN 210"/>
    <property type="match status" value="1"/>
</dbReference>
<keyword evidence="2" id="KW-1185">Reference proteome</keyword>
<gene>
    <name evidence="1" type="ORF">DV515_00018612</name>
</gene>
<name>A0A3L8Q732_CHLGU</name>
<dbReference type="GO" id="GO:0005643">
    <property type="term" value="C:nuclear pore"/>
    <property type="evidence" value="ECO:0007669"/>
    <property type="project" value="TreeGrafter"/>
</dbReference>
<dbReference type="PANTHER" id="PTHR23019">
    <property type="entry name" value="NUCLEAR PORE MEMBRANE GLYCOPROTEIN GP210-RELATED"/>
    <property type="match status" value="1"/>
</dbReference>
<dbReference type="EMBL" id="QUSF01003890">
    <property type="protein sequence ID" value="RLV63105.1"/>
    <property type="molecule type" value="Genomic_DNA"/>
</dbReference>
<organism evidence="1 2">
    <name type="scientific">Chloebia gouldiae</name>
    <name type="common">Gouldian finch</name>
    <name type="synonym">Erythrura gouldiae</name>
    <dbReference type="NCBI Taxonomy" id="44316"/>
    <lineage>
        <taxon>Eukaryota</taxon>
        <taxon>Metazoa</taxon>
        <taxon>Chordata</taxon>
        <taxon>Craniata</taxon>
        <taxon>Vertebrata</taxon>
        <taxon>Euteleostomi</taxon>
        <taxon>Archelosauria</taxon>
        <taxon>Archosauria</taxon>
        <taxon>Dinosauria</taxon>
        <taxon>Saurischia</taxon>
        <taxon>Theropoda</taxon>
        <taxon>Coelurosauria</taxon>
        <taxon>Aves</taxon>
        <taxon>Neognathae</taxon>
        <taxon>Neoaves</taxon>
        <taxon>Telluraves</taxon>
        <taxon>Australaves</taxon>
        <taxon>Passeriformes</taxon>
        <taxon>Passeroidea</taxon>
        <taxon>Passeridae</taxon>
        <taxon>Chloebia</taxon>
    </lineage>
</organism>
<comment type="caution">
    <text evidence="1">The sequence shown here is derived from an EMBL/GenBank/DDBJ whole genome shotgun (WGS) entry which is preliminary data.</text>
</comment>
<dbReference type="Pfam" id="PF26183">
    <property type="entry name" value="Ig_NUP210_14th"/>
    <property type="match status" value="1"/>
</dbReference>
<sequence length="93" mass="10149">VFEKLHLVTPEAEAEQILMSPNSFIKLQTNSYRVLDGPDKVPVVKIDERGFLVSGSVIGSSTIEVISQELFGINQTIIAAVKVLSAPFLCTFL</sequence>
<proteinExistence type="predicted"/>